<feature type="compositionally biased region" description="Polar residues" evidence="7">
    <location>
        <begin position="28"/>
        <end position="39"/>
    </location>
</feature>
<dbReference type="InterPro" id="IPR036961">
    <property type="entry name" value="Kinesin_motor_dom_sf"/>
</dbReference>
<feature type="compositionally biased region" description="Polar residues" evidence="7">
    <location>
        <begin position="819"/>
        <end position="833"/>
    </location>
</feature>
<feature type="compositionally biased region" description="Low complexity" evidence="7">
    <location>
        <begin position="223"/>
        <end position="236"/>
    </location>
</feature>
<dbReference type="InterPro" id="IPR027640">
    <property type="entry name" value="Kinesin-like_fam"/>
</dbReference>
<evidence type="ECO:0000256" key="7">
    <source>
        <dbReference type="SAM" id="MobiDB-lite"/>
    </source>
</evidence>
<dbReference type="Pfam" id="PF00225">
    <property type="entry name" value="Kinesin"/>
    <property type="match status" value="2"/>
</dbReference>
<feature type="compositionally biased region" description="Basic and acidic residues" evidence="7">
    <location>
        <begin position="205"/>
        <end position="215"/>
    </location>
</feature>
<dbReference type="CDD" id="cd00106">
    <property type="entry name" value="KISc"/>
    <property type="match status" value="1"/>
</dbReference>
<accession>A0ABQ7JBM5</accession>
<name>A0ABQ7JBM5_9APIC</name>
<feature type="non-terminal residue" evidence="9">
    <location>
        <position position="1"/>
    </location>
</feature>
<evidence type="ECO:0000256" key="3">
    <source>
        <dbReference type="ARBA" id="ARBA00022840"/>
    </source>
</evidence>
<dbReference type="SMART" id="SM00129">
    <property type="entry name" value="KISc"/>
    <property type="match status" value="1"/>
</dbReference>
<reference evidence="9 10" key="1">
    <citation type="journal article" date="2020" name="bioRxiv">
        <title>Metabolic contributions of an alphaproteobacterial endosymbiont in the apicomplexan Cardiosporidium cionae.</title>
        <authorList>
            <person name="Hunter E.S."/>
            <person name="Paight C.J."/>
            <person name="Lane C.E."/>
        </authorList>
    </citation>
    <scope>NUCLEOTIDE SEQUENCE [LARGE SCALE GENOMIC DNA]</scope>
    <source>
        <strain evidence="9">ESH_2018</strain>
    </source>
</reference>
<evidence type="ECO:0000313" key="10">
    <source>
        <dbReference type="Proteomes" id="UP000823046"/>
    </source>
</evidence>
<dbReference type="EMBL" id="JADAQX010000196">
    <property type="protein sequence ID" value="KAF8821309.1"/>
    <property type="molecule type" value="Genomic_DNA"/>
</dbReference>
<dbReference type="InterPro" id="IPR019821">
    <property type="entry name" value="Kinesin_motor_CS"/>
</dbReference>
<comment type="caution">
    <text evidence="9">The sequence shown here is derived from an EMBL/GenBank/DDBJ whole genome shotgun (WGS) entry which is preliminary data.</text>
</comment>
<evidence type="ECO:0000256" key="6">
    <source>
        <dbReference type="PROSITE-ProRule" id="PRU00283"/>
    </source>
</evidence>
<feature type="region of interest" description="Disordered" evidence="7">
    <location>
        <begin position="86"/>
        <end position="125"/>
    </location>
</feature>
<keyword evidence="2 6" id="KW-0547">Nucleotide-binding</keyword>
<feature type="region of interest" description="Disordered" evidence="7">
    <location>
        <begin position="797"/>
        <end position="847"/>
    </location>
</feature>
<evidence type="ECO:0000259" key="8">
    <source>
        <dbReference type="PROSITE" id="PS50067"/>
    </source>
</evidence>
<keyword evidence="3 6" id="KW-0067">ATP-binding</keyword>
<feature type="compositionally biased region" description="Polar residues" evidence="7">
    <location>
        <begin position="176"/>
        <end position="185"/>
    </location>
</feature>
<evidence type="ECO:0000256" key="4">
    <source>
        <dbReference type="ARBA" id="ARBA00023054"/>
    </source>
</evidence>
<feature type="region of interest" description="Disordered" evidence="7">
    <location>
        <begin position="885"/>
        <end position="913"/>
    </location>
</feature>
<feature type="binding site" evidence="6">
    <location>
        <begin position="334"/>
        <end position="341"/>
    </location>
    <ligand>
        <name>ATP</name>
        <dbReference type="ChEBI" id="CHEBI:30616"/>
    </ligand>
</feature>
<feature type="region of interest" description="Disordered" evidence="7">
    <location>
        <begin position="995"/>
        <end position="1014"/>
    </location>
</feature>
<dbReference type="PROSITE" id="PS50067">
    <property type="entry name" value="KINESIN_MOTOR_2"/>
    <property type="match status" value="1"/>
</dbReference>
<feature type="compositionally biased region" description="Polar residues" evidence="7">
    <location>
        <begin position="802"/>
        <end position="812"/>
    </location>
</feature>
<feature type="domain" description="Kinesin motor" evidence="8">
    <location>
        <begin position="253"/>
        <end position="666"/>
    </location>
</feature>
<proteinExistence type="inferred from homology"/>
<feature type="region of interest" description="Disordered" evidence="7">
    <location>
        <begin position="171"/>
        <end position="240"/>
    </location>
</feature>
<dbReference type="InterPro" id="IPR001752">
    <property type="entry name" value="Kinesin_motor_dom"/>
</dbReference>
<feature type="compositionally biased region" description="Polar residues" evidence="7">
    <location>
        <begin position="192"/>
        <end position="204"/>
    </location>
</feature>
<dbReference type="InterPro" id="IPR027417">
    <property type="entry name" value="P-loop_NTPase"/>
</dbReference>
<evidence type="ECO:0000256" key="2">
    <source>
        <dbReference type="ARBA" id="ARBA00022741"/>
    </source>
</evidence>
<dbReference type="PANTHER" id="PTHR47968">
    <property type="entry name" value="CENTROMERE PROTEIN E"/>
    <property type="match status" value="1"/>
</dbReference>
<dbReference type="PRINTS" id="PR00380">
    <property type="entry name" value="KINESINHEAVY"/>
</dbReference>
<feature type="compositionally biased region" description="Polar residues" evidence="7">
    <location>
        <begin position="1003"/>
        <end position="1014"/>
    </location>
</feature>
<dbReference type="Gene3D" id="3.40.850.10">
    <property type="entry name" value="Kinesin motor domain"/>
    <property type="match status" value="1"/>
</dbReference>
<dbReference type="SUPFAM" id="SSF52540">
    <property type="entry name" value="P-loop containing nucleoside triphosphate hydrolases"/>
    <property type="match status" value="1"/>
</dbReference>
<keyword evidence="5 6" id="KW-0505">Motor protein</keyword>
<dbReference type="Proteomes" id="UP000823046">
    <property type="component" value="Unassembled WGS sequence"/>
</dbReference>
<feature type="compositionally biased region" description="Polar residues" evidence="7">
    <location>
        <begin position="101"/>
        <end position="122"/>
    </location>
</feature>
<dbReference type="PANTHER" id="PTHR47968:SF36">
    <property type="entry name" value="KINESIN HEAVY CHAIN ISOFORM X1"/>
    <property type="match status" value="1"/>
</dbReference>
<keyword evidence="10" id="KW-1185">Reference proteome</keyword>
<protein>
    <submittedName>
        <fullName evidence="9">Kinesin motor domain-containing protein</fullName>
    </submittedName>
</protein>
<keyword evidence="1" id="KW-0493">Microtubule</keyword>
<evidence type="ECO:0000256" key="1">
    <source>
        <dbReference type="ARBA" id="ARBA00022701"/>
    </source>
</evidence>
<evidence type="ECO:0000313" key="9">
    <source>
        <dbReference type="EMBL" id="KAF8821309.1"/>
    </source>
</evidence>
<evidence type="ECO:0000256" key="5">
    <source>
        <dbReference type="ARBA" id="ARBA00023175"/>
    </source>
</evidence>
<dbReference type="PROSITE" id="PS00411">
    <property type="entry name" value="KINESIN_MOTOR_1"/>
    <property type="match status" value="1"/>
</dbReference>
<organism evidence="9 10">
    <name type="scientific">Cardiosporidium cionae</name>
    <dbReference type="NCBI Taxonomy" id="476202"/>
    <lineage>
        <taxon>Eukaryota</taxon>
        <taxon>Sar</taxon>
        <taxon>Alveolata</taxon>
        <taxon>Apicomplexa</taxon>
        <taxon>Aconoidasida</taxon>
        <taxon>Nephromycida</taxon>
        <taxon>Cardiosporidium</taxon>
    </lineage>
</organism>
<feature type="region of interest" description="Disordered" evidence="7">
    <location>
        <begin position="27"/>
        <end position="50"/>
    </location>
</feature>
<sequence>IVSRLSCLVISTTMQPRVVVQCIDEPQSVGSTPINSGSKRNAGKPDLSQLGDSQLLSTWANNKDFMLDEVKKAGLVEAMPLGSNPTPSLSTICSVEDPTAQRPSVATQSNKPTKNSNFSPGTDRQMCYTTREKYSTSFTFKEANKHIKGQKDSLEEKSGAVVGTPCHFESGKHRATQQTGKNNDNVEYGATSRFTRTSKASNGKNRNENSVKEPLNKFPSSYSRHQQIRESSISSSERMHMRSASEGRGAISFIQTFVRLRPLQKNEVGKESTFYVQGGSRIAIPGNGKNRHKMTFDVDHIFTPATTQSDVWDSIKSCVDKLLSGYNCTILAHGQTGTGKTFTMLGPEIMEACAGCELPESKRGDNFCDDWQRGGDAAAEFMHHMRSPTFYKRAKHRFDWAMRSLERILESRDRGIIPRVCEEIFERIQNGTQRNNKGIRVFVSYVQLYNEKVLDLLQPLTKMTSKFAYNSRDFSYHLSLQSHDEDTTSLTIYKDPAKEKSVVVQGLQVFEVKSCKEMLQLLFEGTFNRAYRSTKQNDMSSRSHTIFQIEIQQNLNAQYGIRNVSHFNLVDLAGSEKSKLMNQPGRSHVAEMGAINKSLSTLALCINQLSKGETLVSYRNSNLTRLLQESLGGNCFTLFICTLSPSILSHRETATTLRLAARAKNVPNFEKLIEGESATRKIRNLKKEVNYLRGLLKENRCEVSKLDGSNEYLPARGITNMDKKETNGRGRGRLSIMLRSLSAPYDSKPNQPTKIVKQEAQLKNGKWSNSREALCNREEKKGSECSKVKPAYYGEKKEETFPNRQAITQRSPCNYGAKPNQNGGSTRRSSSALQHDATASKKPNKTKFPCRVLYMQHNAAAQNERPTHDKRPKYRYLSNSIKSSASCDVNKNERSSNSIAPSRTNSTTSILNGNSSLLTKLSTTKAIYPELVDGNTPKRHDSLYSLSKLNTKKKTSASLDGKEAAEVEQKIRPSRCRVCSDSLRIRGKIELSRARDQPYRTPASHSGNSGLSISKDAFSSSTRVKEIPDIGHGFRKYFKPQDQISSGLVVEHASKNILLPQTEAQNYKLPNFQALTRNTNPSPLITKYFRNGFPNGWISNGQANGSMRLQMTDQNSVYQAIPRTSNNMPPRVYSSNLLMQGKEASNGYFNPPIAGYVKNGALTTAKTFRNGSAMRRMHSPNIVVNSPGANIPPHPLTVRPAMFHYPQQPFSPLRASEINPGQQTYVGGVEVNNVLQHITRQQQHMDRPYSRILLSSSYNEKEEKAGRIPKVGTFWNAPFNGKPAMY</sequence>
<gene>
    <name evidence="9" type="ORF">IE077_002171</name>
</gene>
<keyword evidence="4" id="KW-0175">Coiled coil</keyword>
<comment type="similarity">
    <text evidence="6">Belongs to the TRAFAC class myosin-kinesin ATPase superfamily. Kinesin family.</text>
</comment>